<evidence type="ECO:0000256" key="1">
    <source>
        <dbReference type="SAM" id="MobiDB-lite"/>
    </source>
</evidence>
<keyword evidence="2" id="KW-0732">Signal</keyword>
<evidence type="ECO:0000256" key="2">
    <source>
        <dbReference type="SAM" id="SignalP"/>
    </source>
</evidence>
<feature type="chain" id="PRO_5003836996" evidence="2">
    <location>
        <begin position="17"/>
        <end position="171"/>
    </location>
</feature>
<protein>
    <submittedName>
        <fullName evidence="3">Uncharacterized protein</fullName>
    </submittedName>
</protein>
<sequence>MIRSILILAAAGSSSAFSPAARSPSSSTRLRLHDVEASVGSASWAGARFGDEFLAAGLLSFWTDRNSTNDSSVIPGYEAQCTHGHSSANSMDGSRAMPTGGHGYSRTETHERSKSLHAPTWVAGEERHLTLIDDDRLARRGWKLGLRVGRREVRGLRADQPQRGPDAVDVA</sequence>
<dbReference type="AlphaFoldDB" id="K0SAX5"/>
<reference evidence="3 4" key="1">
    <citation type="journal article" date="2012" name="Genome Biol.">
        <title>Genome and low-iron response of an oceanic diatom adapted to chronic iron limitation.</title>
        <authorList>
            <person name="Lommer M."/>
            <person name="Specht M."/>
            <person name="Roy A.S."/>
            <person name="Kraemer L."/>
            <person name="Andreson R."/>
            <person name="Gutowska M.A."/>
            <person name="Wolf J."/>
            <person name="Bergner S.V."/>
            <person name="Schilhabel M.B."/>
            <person name="Klostermeier U.C."/>
            <person name="Beiko R.G."/>
            <person name="Rosenstiel P."/>
            <person name="Hippler M."/>
            <person name="Laroche J."/>
        </authorList>
    </citation>
    <scope>NUCLEOTIDE SEQUENCE [LARGE SCALE GENOMIC DNA]</scope>
    <source>
        <strain evidence="3 4">CCMP1005</strain>
    </source>
</reference>
<feature type="region of interest" description="Disordered" evidence="1">
    <location>
        <begin position="83"/>
        <end position="112"/>
    </location>
</feature>
<dbReference type="Proteomes" id="UP000266841">
    <property type="component" value="Unassembled WGS sequence"/>
</dbReference>
<name>K0SAX5_THAOC</name>
<comment type="caution">
    <text evidence="3">The sequence shown here is derived from an EMBL/GenBank/DDBJ whole genome shotgun (WGS) entry which is preliminary data.</text>
</comment>
<accession>K0SAX5</accession>
<evidence type="ECO:0000313" key="4">
    <source>
        <dbReference type="Proteomes" id="UP000266841"/>
    </source>
</evidence>
<keyword evidence="4" id="KW-1185">Reference proteome</keyword>
<feature type="signal peptide" evidence="2">
    <location>
        <begin position="1"/>
        <end position="16"/>
    </location>
</feature>
<feature type="compositionally biased region" description="Polar residues" evidence="1">
    <location>
        <begin position="83"/>
        <end position="92"/>
    </location>
</feature>
<gene>
    <name evidence="3" type="ORF">THAOC_16937</name>
</gene>
<evidence type="ECO:0000313" key="3">
    <source>
        <dbReference type="EMBL" id="EJK62455.1"/>
    </source>
</evidence>
<dbReference type="EMBL" id="AGNL01018875">
    <property type="protein sequence ID" value="EJK62455.1"/>
    <property type="molecule type" value="Genomic_DNA"/>
</dbReference>
<proteinExistence type="predicted"/>
<organism evidence="3 4">
    <name type="scientific">Thalassiosira oceanica</name>
    <name type="common">Marine diatom</name>
    <dbReference type="NCBI Taxonomy" id="159749"/>
    <lineage>
        <taxon>Eukaryota</taxon>
        <taxon>Sar</taxon>
        <taxon>Stramenopiles</taxon>
        <taxon>Ochrophyta</taxon>
        <taxon>Bacillariophyta</taxon>
        <taxon>Coscinodiscophyceae</taxon>
        <taxon>Thalassiosirophycidae</taxon>
        <taxon>Thalassiosirales</taxon>
        <taxon>Thalassiosiraceae</taxon>
        <taxon>Thalassiosira</taxon>
    </lineage>
</organism>